<gene>
    <name evidence="1" type="ORF">BCR35DRAFT_17028</name>
</gene>
<protein>
    <submittedName>
        <fullName evidence="1">Uncharacterized protein</fullName>
    </submittedName>
</protein>
<evidence type="ECO:0000313" key="1">
    <source>
        <dbReference type="EMBL" id="ORY53980.1"/>
    </source>
</evidence>
<name>A0A1Y2D3Z7_9BASI</name>
<accession>A0A1Y2D3Z7</accession>
<dbReference type="InParanoid" id="A0A1Y2D3Z7"/>
<reference evidence="1 2" key="1">
    <citation type="submission" date="2016-07" db="EMBL/GenBank/DDBJ databases">
        <title>Pervasive Adenine N6-methylation of Active Genes in Fungi.</title>
        <authorList>
            <consortium name="DOE Joint Genome Institute"/>
            <person name="Mondo S.J."/>
            <person name="Dannebaum R.O."/>
            <person name="Kuo R.C."/>
            <person name="Labutti K."/>
            <person name="Haridas S."/>
            <person name="Kuo A."/>
            <person name="Salamov A."/>
            <person name="Ahrendt S.R."/>
            <person name="Lipzen A."/>
            <person name="Sullivan W."/>
            <person name="Andreopoulos W.B."/>
            <person name="Clum A."/>
            <person name="Lindquist E."/>
            <person name="Daum C."/>
            <person name="Ramamoorthy G.K."/>
            <person name="Gryganskyi A."/>
            <person name="Culley D."/>
            <person name="Magnuson J.K."/>
            <person name="James T.Y."/>
            <person name="O'Malley M.A."/>
            <person name="Stajich J.E."/>
            <person name="Spatafora J.W."/>
            <person name="Visel A."/>
            <person name="Grigoriev I.V."/>
        </authorList>
    </citation>
    <scope>NUCLEOTIDE SEQUENCE [LARGE SCALE GENOMIC DNA]</scope>
    <source>
        <strain evidence="1 2">62-1032</strain>
    </source>
</reference>
<evidence type="ECO:0000313" key="2">
    <source>
        <dbReference type="Proteomes" id="UP000193467"/>
    </source>
</evidence>
<comment type="caution">
    <text evidence="1">The sequence shown here is derived from an EMBL/GenBank/DDBJ whole genome shotgun (WGS) entry which is preliminary data.</text>
</comment>
<keyword evidence="2" id="KW-1185">Reference proteome</keyword>
<dbReference type="EMBL" id="MCGR01000102">
    <property type="protein sequence ID" value="ORY53980.1"/>
    <property type="molecule type" value="Genomic_DNA"/>
</dbReference>
<sequence>MRRILSGASSELKEYIIFCNFSPAAAEPLAQLLHDADLREVWVVRAAYKLGIITLEFLMDRVQLSPGWAVALMAYQTDNKWSSWDARRTAHR</sequence>
<organism evidence="1 2">
    <name type="scientific">Leucosporidium creatinivorum</name>
    <dbReference type="NCBI Taxonomy" id="106004"/>
    <lineage>
        <taxon>Eukaryota</taxon>
        <taxon>Fungi</taxon>
        <taxon>Dikarya</taxon>
        <taxon>Basidiomycota</taxon>
        <taxon>Pucciniomycotina</taxon>
        <taxon>Microbotryomycetes</taxon>
        <taxon>Leucosporidiales</taxon>
        <taxon>Leucosporidium</taxon>
    </lineage>
</organism>
<dbReference type="Proteomes" id="UP000193467">
    <property type="component" value="Unassembled WGS sequence"/>
</dbReference>
<dbReference type="AlphaFoldDB" id="A0A1Y2D3Z7"/>
<proteinExistence type="predicted"/>